<evidence type="ECO:0000313" key="1">
    <source>
        <dbReference type="EMBL" id="SAK74452.1"/>
    </source>
</evidence>
<keyword evidence="2" id="KW-1185">Reference proteome</keyword>
<proteinExistence type="predicted"/>
<protein>
    <submittedName>
        <fullName evidence="1">Uncharacterized protein</fullName>
    </submittedName>
</protein>
<comment type="caution">
    <text evidence="1">The sequence shown here is derived from an EMBL/GenBank/DDBJ whole genome shotgun (WGS) entry which is preliminary data.</text>
</comment>
<evidence type="ECO:0000313" key="2">
    <source>
        <dbReference type="Proteomes" id="UP000054870"/>
    </source>
</evidence>
<dbReference type="Proteomes" id="UP000054870">
    <property type="component" value="Unassembled WGS sequence"/>
</dbReference>
<gene>
    <name evidence="1" type="ORF">AWB75_04147</name>
</gene>
<dbReference type="EMBL" id="FCOF02000019">
    <property type="protein sequence ID" value="SAK74452.1"/>
    <property type="molecule type" value="Genomic_DNA"/>
</dbReference>
<accession>A0A158BWI7</accession>
<sequence length="206" mass="23136">MTERIKLSESETDLVATGHLLPLWVLGDEPTVTRGLPRDMPVLKFPVAPYEASLFPGEYENASFDFGRVPLVDGNFMTIRFQMDDLQVYWVAQMTDPEVWSAIDCWRRVGKVIILFDVHGADGSRRGLISCVDFEKRRLANEKFRYPERAPTVNTWNQMATLVRSGLLQLGATSDIEGVPLRHVRAGVLMTEGLEAILGKTPLVTT</sequence>
<reference evidence="1" key="1">
    <citation type="submission" date="2016-01" db="EMBL/GenBank/DDBJ databases">
        <authorList>
            <person name="Peeters C."/>
        </authorList>
    </citation>
    <scope>NUCLEOTIDE SEQUENCE [LARGE SCALE GENOMIC DNA]</scope>
    <source>
        <strain evidence="1">LMG 29318</strain>
    </source>
</reference>
<name>A0A158BWI7_9BURK</name>
<dbReference type="RefSeq" id="WP_061125956.1">
    <property type="nucleotide sequence ID" value="NZ_FCOF02000019.1"/>
</dbReference>
<organism evidence="1 2">
    <name type="scientific">Caballeronia catudaia</name>
    <dbReference type="NCBI Taxonomy" id="1777136"/>
    <lineage>
        <taxon>Bacteria</taxon>
        <taxon>Pseudomonadati</taxon>
        <taxon>Pseudomonadota</taxon>
        <taxon>Betaproteobacteria</taxon>
        <taxon>Burkholderiales</taxon>
        <taxon>Burkholderiaceae</taxon>
        <taxon>Caballeronia</taxon>
    </lineage>
</organism>
<dbReference type="AlphaFoldDB" id="A0A158BWI7"/>
<dbReference type="OrthoDB" id="8961577at2"/>